<dbReference type="PANTHER" id="PTHR11089">
    <property type="entry name" value="GTP-BINDING PROTEIN-RELATED"/>
    <property type="match status" value="1"/>
</dbReference>
<comment type="caution">
    <text evidence="8">The sequence shown here is derived from an EMBL/GenBank/DDBJ whole genome shotgun (WGS) entry which is preliminary data.</text>
</comment>
<gene>
    <name evidence="8" type="ORF">OSTQU699_LOCUS5783</name>
</gene>
<accession>A0A8S1IYL3</accession>
<keyword evidence="5" id="KW-0378">Hydrolase</keyword>
<evidence type="ECO:0000313" key="9">
    <source>
        <dbReference type="Proteomes" id="UP000708148"/>
    </source>
</evidence>
<dbReference type="Proteomes" id="UP000708148">
    <property type="component" value="Unassembled WGS sequence"/>
</dbReference>
<proteinExistence type="inferred from homology"/>
<keyword evidence="9" id="KW-1185">Reference proteome</keyword>
<comment type="subcellular location">
    <subcellularLocation>
        <location evidence="1 5">Nucleus</location>
        <location evidence="1 5">Nucleolus</location>
    </subcellularLocation>
</comment>
<dbReference type="InterPro" id="IPR023179">
    <property type="entry name" value="GTP-bd_ortho_bundle_sf"/>
</dbReference>
<dbReference type="InterPro" id="IPR012971">
    <property type="entry name" value="NOG2_N_dom"/>
</dbReference>
<dbReference type="PROSITE" id="PS51721">
    <property type="entry name" value="G_CP"/>
    <property type="match status" value="1"/>
</dbReference>
<evidence type="ECO:0000256" key="6">
    <source>
        <dbReference type="SAM" id="MobiDB-lite"/>
    </source>
</evidence>
<comment type="similarity">
    <text evidence="5">Belongs to the TRAFAC class YlqF/YawG GTPase family. RsgA subfamily.</text>
</comment>
<evidence type="ECO:0000256" key="3">
    <source>
        <dbReference type="ARBA" id="ARBA00023134"/>
    </source>
</evidence>
<feature type="compositionally biased region" description="Acidic residues" evidence="6">
    <location>
        <begin position="619"/>
        <end position="628"/>
    </location>
</feature>
<dbReference type="Pfam" id="PF01926">
    <property type="entry name" value="MMR_HSR1"/>
    <property type="match status" value="1"/>
</dbReference>
<dbReference type="Gene3D" id="3.40.50.300">
    <property type="entry name" value="P-loop containing nucleotide triphosphate hydrolases"/>
    <property type="match status" value="1"/>
</dbReference>
<evidence type="ECO:0000256" key="5">
    <source>
        <dbReference type="RuleBase" id="RU364023"/>
    </source>
</evidence>
<evidence type="ECO:0000313" key="8">
    <source>
        <dbReference type="EMBL" id="CAD7700424.1"/>
    </source>
</evidence>
<sequence length="661" mass="74483">MAPSKKAASFDKRKPKHSDDPNRPNRDAKPGMRSAATVRRLKMYKSGGAVRDKKGRVIRQDLQSKELPNTRIVPDRRWFGNTRVVGQKQLEQFREEMSAKAHSAFTVLLRERKLPMQLLKEPDARKSEAERKRTILQVESFDDTFGPSRKRKRPKLSLDTYEDLVSSVGDANQKYEEKVELGRDTNVIRDDDGERKSGRDNIFEKGQSKRIWSELYKVVDSSDVIVQVLDARDPDGTRCRPLEAHVKRNHQFKHMILLLNKCDLVPAWVAKRWLHSFSREYPTLAFHSSITNPFGKGALLSLLRQLARLRSDKKSIAVGFVGYPNVGKSSVINTLRTKKVCKVAPIPGETKVWQYITLMKRINLIDCPGVVHNKTQDCHESTVLKGVVRIEQLEDASHYIPFLMERVKPEYLTRAYGISTWQGCEDFLTQLANKSGKLLKGGDPDLNTAGRMMLLDWQRGRIPFFTLPPDYIEGTDLEKNQASEEGGDGQEGSAKRRDETLVPSKRCEQEIAQSAQAELMRISVELSSQLQRGIPQKKGLFPMEDRMEGGQTGTSAAEETGVGCEVDSVDNSSEAASDVVDGEADLETWQGEERRCADTDSDTDSQIVEAGKGNKGQNPEEDVSDSDSDGYGAEGLSWEAVLKSVQEHEWDLDQNDEEDED</sequence>
<protein>
    <recommendedName>
        <fullName evidence="5">Nuclear/nucleolar GTPase 2</fullName>
    </recommendedName>
</protein>
<dbReference type="OrthoDB" id="444945at2759"/>
<feature type="compositionally biased region" description="Basic and acidic residues" evidence="6">
    <location>
        <begin position="8"/>
        <end position="30"/>
    </location>
</feature>
<dbReference type="InterPro" id="IPR006073">
    <property type="entry name" value="GTP-bd"/>
</dbReference>
<evidence type="ECO:0000259" key="7">
    <source>
        <dbReference type="PROSITE" id="PS51721"/>
    </source>
</evidence>
<feature type="region of interest" description="Disordered" evidence="6">
    <location>
        <begin position="1"/>
        <end position="40"/>
    </location>
</feature>
<feature type="compositionally biased region" description="Basic and acidic residues" evidence="6">
    <location>
        <begin position="493"/>
        <end position="504"/>
    </location>
</feature>
<dbReference type="InterPro" id="IPR050755">
    <property type="entry name" value="TRAFAC_YlqF/YawG_RiboMat"/>
</dbReference>
<name>A0A8S1IYL3_9CHLO</name>
<dbReference type="PRINTS" id="PR00326">
    <property type="entry name" value="GTP1OBG"/>
</dbReference>
<dbReference type="AlphaFoldDB" id="A0A8S1IYL3"/>
<dbReference type="PANTHER" id="PTHR11089:SF9">
    <property type="entry name" value="NUCLEOLAR GTP-BINDING PROTEIN 2"/>
    <property type="match status" value="1"/>
</dbReference>
<dbReference type="Pfam" id="PF08153">
    <property type="entry name" value="NGP1NT"/>
    <property type="match status" value="1"/>
</dbReference>
<dbReference type="GO" id="GO:0016787">
    <property type="term" value="F:hydrolase activity"/>
    <property type="evidence" value="ECO:0007669"/>
    <property type="project" value="UniProtKB-KW"/>
</dbReference>
<reference evidence="8" key="1">
    <citation type="submission" date="2020-12" db="EMBL/GenBank/DDBJ databases">
        <authorList>
            <person name="Iha C."/>
        </authorList>
    </citation>
    <scope>NUCLEOTIDE SEQUENCE</scope>
</reference>
<dbReference type="InterPro" id="IPR024929">
    <property type="entry name" value="GNL2_CP_dom"/>
</dbReference>
<dbReference type="FunFam" id="3.40.50.300:FF:000559">
    <property type="entry name" value="Nuclear/nucleolar GTPase 2"/>
    <property type="match status" value="1"/>
</dbReference>
<dbReference type="CDD" id="cd01858">
    <property type="entry name" value="NGP_1"/>
    <property type="match status" value="1"/>
</dbReference>
<dbReference type="Gene3D" id="1.10.1580.10">
    <property type="match status" value="1"/>
</dbReference>
<dbReference type="EMBL" id="CAJHUC010001258">
    <property type="protein sequence ID" value="CAD7700424.1"/>
    <property type="molecule type" value="Genomic_DNA"/>
</dbReference>
<dbReference type="GO" id="GO:0005525">
    <property type="term" value="F:GTP binding"/>
    <property type="evidence" value="ECO:0007669"/>
    <property type="project" value="UniProtKB-KW"/>
</dbReference>
<evidence type="ECO:0000256" key="2">
    <source>
        <dbReference type="ARBA" id="ARBA00022741"/>
    </source>
</evidence>
<comment type="function">
    <text evidence="5">GTPase involved in pre-60S ribosomal subunit maturation.</text>
</comment>
<dbReference type="GO" id="GO:0005730">
    <property type="term" value="C:nucleolus"/>
    <property type="evidence" value="ECO:0007669"/>
    <property type="project" value="UniProtKB-SubCell"/>
</dbReference>
<keyword evidence="4 5" id="KW-0539">Nucleus</keyword>
<dbReference type="InterPro" id="IPR027417">
    <property type="entry name" value="P-loop_NTPase"/>
</dbReference>
<dbReference type="SUPFAM" id="SSF52540">
    <property type="entry name" value="P-loop containing nucleoside triphosphate hydrolases"/>
    <property type="match status" value="1"/>
</dbReference>
<evidence type="ECO:0000256" key="1">
    <source>
        <dbReference type="ARBA" id="ARBA00004604"/>
    </source>
</evidence>
<dbReference type="InterPro" id="IPR030378">
    <property type="entry name" value="G_CP_dom"/>
</dbReference>
<keyword evidence="3 5" id="KW-0342">GTP-binding</keyword>
<feature type="region of interest" description="Disordered" evidence="6">
    <location>
        <begin position="535"/>
        <end position="637"/>
    </location>
</feature>
<organism evidence="8 9">
    <name type="scientific">Ostreobium quekettii</name>
    <dbReference type="NCBI Taxonomy" id="121088"/>
    <lineage>
        <taxon>Eukaryota</taxon>
        <taxon>Viridiplantae</taxon>
        <taxon>Chlorophyta</taxon>
        <taxon>core chlorophytes</taxon>
        <taxon>Ulvophyceae</taxon>
        <taxon>TCBD clade</taxon>
        <taxon>Bryopsidales</taxon>
        <taxon>Ostreobineae</taxon>
        <taxon>Ostreobiaceae</taxon>
        <taxon>Ostreobium</taxon>
    </lineage>
</organism>
<evidence type="ECO:0000256" key="4">
    <source>
        <dbReference type="ARBA" id="ARBA00023242"/>
    </source>
</evidence>
<feature type="domain" description="CP-type G" evidence="7">
    <location>
        <begin position="212"/>
        <end position="373"/>
    </location>
</feature>
<feature type="region of interest" description="Disordered" evidence="6">
    <location>
        <begin position="480"/>
        <end position="504"/>
    </location>
</feature>
<keyword evidence="2 5" id="KW-0547">Nucleotide-binding</keyword>